<dbReference type="Proteomes" id="UP001152300">
    <property type="component" value="Unassembled WGS sequence"/>
</dbReference>
<evidence type="ECO:0000259" key="1">
    <source>
        <dbReference type="Pfam" id="PF20150"/>
    </source>
</evidence>
<dbReference type="InterPro" id="IPR045518">
    <property type="entry name" value="2EXR"/>
</dbReference>
<gene>
    <name evidence="2" type="ORF">OCU04_008486</name>
</gene>
<proteinExistence type="predicted"/>
<comment type="caution">
    <text evidence="2">The sequence shown here is derived from an EMBL/GenBank/DDBJ whole genome shotgun (WGS) entry which is preliminary data.</text>
</comment>
<dbReference type="EMBL" id="JAPEIS010000009">
    <property type="protein sequence ID" value="KAJ8063255.1"/>
    <property type="molecule type" value="Genomic_DNA"/>
</dbReference>
<protein>
    <recommendedName>
        <fullName evidence="1">2EXR domain-containing protein</fullName>
    </recommendedName>
</protein>
<accession>A0A9X0DI45</accession>
<dbReference type="AlphaFoldDB" id="A0A9X0DI45"/>
<dbReference type="OrthoDB" id="3515428at2759"/>
<name>A0A9X0DI45_9HELO</name>
<sequence length="340" mass="39049">MAVLTTTMYLNSTPNSVISLPLSLPQSPPSGGHTTFHKFLSLPSHIRSTIWRQAFLETQPPRLIEVCAYAEENLFWDIDCGNIIFPRPTGSTVVRWTELNPRGRSTIENVSHESRNAVEGIWDFCFNDTHKEGLGMIEVFNGDDGLEDARYVERKVVEETLGSSFKRGIKFLKDRDTIYLKTKDYGTMRALLDLRASMVDFSSLRKVAIDMLWSGHYLLEKQLFEGWHREETEAASKGGDDISEMRYLREEPMLKGLEELTMVMEHTPRRSEWLSEIQNLSSQLEGKLTLRKQMVTMGNVSDEALMKRMHLAVERLEKYEMMRSGNVKVELVRQGHLAAR</sequence>
<evidence type="ECO:0000313" key="2">
    <source>
        <dbReference type="EMBL" id="KAJ8063255.1"/>
    </source>
</evidence>
<organism evidence="2 3">
    <name type="scientific">Sclerotinia nivalis</name>
    <dbReference type="NCBI Taxonomy" id="352851"/>
    <lineage>
        <taxon>Eukaryota</taxon>
        <taxon>Fungi</taxon>
        <taxon>Dikarya</taxon>
        <taxon>Ascomycota</taxon>
        <taxon>Pezizomycotina</taxon>
        <taxon>Leotiomycetes</taxon>
        <taxon>Helotiales</taxon>
        <taxon>Sclerotiniaceae</taxon>
        <taxon>Sclerotinia</taxon>
    </lineage>
</organism>
<reference evidence="2" key="1">
    <citation type="submission" date="2022-11" db="EMBL/GenBank/DDBJ databases">
        <title>Genome Resource of Sclerotinia nivalis Strain SnTB1, a Plant Pathogen Isolated from American Ginseng.</title>
        <authorList>
            <person name="Fan S."/>
        </authorList>
    </citation>
    <scope>NUCLEOTIDE SEQUENCE</scope>
    <source>
        <strain evidence="2">SnTB1</strain>
    </source>
</reference>
<feature type="domain" description="2EXR" evidence="1">
    <location>
        <begin position="36"/>
        <end position="118"/>
    </location>
</feature>
<keyword evidence="3" id="KW-1185">Reference proteome</keyword>
<evidence type="ECO:0000313" key="3">
    <source>
        <dbReference type="Proteomes" id="UP001152300"/>
    </source>
</evidence>
<dbReference type="Pfam" id="PF20150">
    <property type="entry name" value="2EXR"/>
    <property type="match status" value="1"/>
</dbReference>